<dbReference type="Gene3D" id="3.20.20.80">
    <property type="entry name" value="Glycosidases"/>
    <property type="match status" value="1"/>
</dbReference>
<reference evidence="5 6" key="1">
    <citation type="submission" date="2017-09" db="EMBL/GenBank/DDBJ databases">
        <title>Sphingomonas panjinensis sp.nov., isolated from oil-contaminated soil.</title>
        <authorList>
            <person name="Wang L."/>
            <person name="Chen L."/>
        </authorList>
    </citation>
    <scope>NUCLEOTIDE SEQUENCE [LARGE SCALE GENOMIC DNA]</scope>
    <source>
        <strain evidence="5 6">FW-11</strain>
    </source>
</reference>
<evidence type="ECO:0000313" key="6">
    <source>
        <dbReference type="Proteomes" id="UP000244162"/>
    </source>
</evidence>
<dbReference type="InterPro" id="IPR017853">
    <property type="entry name" value="GH"/>
</dbReference>
<keyword evidence="2 3" id="KW-0326">Glycosidase</keyword>
<dbReference type="RefSeq" id="WP_107969573.1">
    <property type="nucleotide sequence ID" value="NZ_NWBU01000016.1"/>
</dbReference>
<keyword evidence="1 3" id="KW-0378">Hydrolase</keyword>
<dbReference type="Proteomes" id="UP000244162">
    <property type="component" value="Unassembled WGS sequence"/>
</dbReference>
<dbReference type="EMBL" id="NWBU01000016">
    <property type="protein sequence ID" value="PTQ08284.1"/>
    <property type="molecule type" value="Genomic_DNA"/>
</dbReference>
<dbReference type="PROSITE" id="PS52009">
    <property type="entry name" value="GH84"/>
    <property type="match status" value="1"/>
</dbReference>
<accession>A0A2T5FUS9</accession>
<comment type="caution">
    <text evidence="5">The sequence shown here is derived from an EMBL/GenBank/DDBJ whole genome shotgun (WGS) entry which is preliminary data.</text>
</comment>
<dbReference type="InterPro" id="IPR051822">
    <property type="entry name" value="Glycosyl_Hydrolase_84"/>
</dbReference>
<dbReference type="Pfam" id="PF07555">
    <property type="entry name" value="NAGidase"/>
    <property type="match status" value="1"/>
</dbReference>
<sequence length="354" mass="39223">MTPELGIIEARFGRPWSWAERAAVISLLGPAGYGFYHYGPKADARLRRAWRTAHEPGEMGRIAELAAQCRSRDMRFGIALTPIDAHLDFDAATRAALVAKLAAFDAIGADDLIILFDDLRGDMPDLAERQADVMKFCADHSRATRFYLCPSYYSDDPVLDRVFGRRPDRYIETLGRELDSGVSVYWTGAEVCAREIRPGSLAAINARLGRAVCLWDNYPVNDGPRMSRFLHLRAFTGRSASIAGHVSGHAVNPAMQPILGCIPALTLPMSYQAGEDYDYAAAFAEAARIVVGDQLAELLQEDLMMLNDAGLERLAEAQRRLRERYAAIDHPAAQEVVEWLDGGYSVSEEEVRTQ</sequence>
<feature type="domain" description="GH84" evidence="4">
    <location>
        <begin position="3"/>
        <end position="275"/>
    </location>
</feature>
<gene>
    <name evidence="5" type="ORF">CLG96_16115</name>
</gene>
<dbReference type="PANTHER" id="PTHR13170:SF16">
    <property type="entry name" value="PROTEIN O-GLCNACASE"/>
    <property type="match status" value="1"/>
</dbReference>
<evidence type="ECO:0000256" key="3">
    <source>
        <dbReference type="PROSITE-ProRule" id="PRU01353"/>
    </source>
</evidence>
<evidence type="ECO:0000256" key="2">
    <source>
        <dbReference type="ARBA" id="ARBA00023295"/>
    </source>
</evidence>
<feature type="active site" description="Proton donor" evidence="3">
    <location>
        <position position="118"/>
    </location>
</feature>
<organism evidence="5 6">
    <name type="scientific">Sphingomonas oleivorans</name>
    <dbReference type="NCBI Taxonomy" id="1735121"/>
    <lineage>
        <taxon>Bacteria</taxon>
        <taxon>Pseudomonadati</taxon>
        <taxon>Pseudomonadota</taxon>
        <taxon>Alphaproteobacteria</taxon>
        <taxon>Sphingomonadales</taxon>
        <taxon>Sphingomonadaceae</taxon>
        <taxon>Sphingomonas</taxon>
    </lineage>
</organism>
<dbReference type="GO" id="GO:1901135">
    <property type="term" value="P:carbohydrate derivative metabolic process"/>
    <property type="evidence" value="ECO:0007669"/>
    <property type="project" value="UniProtKB-ARBA"/>
</dbReference>
<dbReference type="AlphaFoldDB" id="A0A2T5FUS9"/>
<dbReference type="PANTHER" id="PTHR13170">
    <property type="entry name" value="O-GLCNACASE"/>
    <property type="match status" value="1"/>
</dbReference>
<name>A0A2T5FUS9_9SPHN</name>
<evidence type="ECO:0000313" key="5">
    <source>
        <dbReference type="EMBL" id="PTQ08284.1"/>
    </source>
</evidence>
<evidence type="ECO:0000256" key="1">
    <source>
        <dbReference type="ARBA" id="ARBA00022801"/>
    </source>
</evidence>
<protein>
    <submittedName>
        <fullName evidence="5">Hyaluronidase</fullName>
    </submittedName>
</protein>
<dbReference type="OrthoDB" id="9760892at2"/>
<proteinExistence type="inferred from homology"/>
<dbReference type="SUPFAM" id="SSF51445">
    <property type="entry name" value="(Trans)glycosidases"/>
    <property type="match status" value="1"/>
</dbReference>
<dbReference type="InterPro" id="IPR011496">
    <property type="entry name" value="O-GlcNAcase_cat"/>
</dbReference>
<keyword evidence="6" id="KW-1185">Reference proteome</keyword>
<evidence type="ECO:0000259" key="4">
    <source>
        <dbReference type="PROSITE" id="PS52009"/>
    </source>
</evidence>
<comment type="similarity">
    <text evidence="3">Belongs to the glycosyl hydrolase 84 family.</text>
</comment>
<dbReference type="GO" id="GO:0015929">
    <property type="term" value="F:hexosaminidase activity"/>
    <property type="evidence" value="ECO:0007669"/>
    <property type="project" value="UniProtKB-ARBA"/>
</dbReference>